<evidence type="ECO:0000259" key="2">
    <source>
        <dbReference type="Pfam" id="PF17289"/>
    </source>
</evidence>
<dbReference type="NCBIfam" id="TIGR01547">
    <property type="entry name" value="phage_term_2"/>
    <property type="match status" value="1"/>
</dbReference>
<gene>
    <name evidence="3" type="ORF">IV56_GL002078</name>
</gene>
<evidence type="ECO:0000313" key="3">
    <source>
        <dbReference type="EMBL" id="KRO15888.1"/>
    </source>
</evidence>
<protein>
    <submittedName>
        <fullName evidence="3">PBSX family phage terminase</fullName>
    </submittedName>
</protein>
<sequence length="418" mass="47702">MGLEAIYTQKQIKVLKEAVTTDWRMMINHGAKRSGKTVIDNDLFLMELRRVRKNATEFGVKTPMYILGGYSSKSIQNNILQELSNKYGFNFKFDKHNSFTLFGVKVVQTFTGSIAGLGAIRGMTAWGAYINEASLANKEVFVEINDRCSAPGARIICDTNPDNPNHFLKKNYIDNHDPEARIMANHFRLDDNAQFLPAEYIQSQKAATPSGMLYDRSIEGLWVNGEGVVYADFDERSMVEDHIDLPADTTVYCGVDWGYEHKGTIVVLADDGTGNTILLEERTAQHKEIDYWVDQAKQVQRKYGRRIPMYADSARPEHVARFDEEGINVFYADKSKLSGIEEVAKLMKTGRFFVSRDGLVDLENRDHNGYFFDEIYQYIWDEKTGEPVKQNDDVMDAIRYAIYTQHHPSAVVETFKID</sequence>
<dbReference type="PANTHER" id="PTHR39184">
    <property type="match status" value="1"/>
</dbReference>
<dbReference type="InterPro" id="IPR035421">
    <property type="entry name" value="Terminase_6C"/>
</dbReference>
<dbReference type="Gene3D" id="3.30.420.280">
    <property type="match status" value="1"/>
</dbReference>
<feature type="domain" description="Terminase large subunit gp17-like C-terminal" evidence="2">
    <location>
        <begin position="254"/>
        <end position="402"/>
    </location>
</feature>
<dbReference type="AlphaFoldDB" id="A0A0R2MUB3"/>
<organism evidence="3 4">
    <name type="scientific">Lacticaseibacillus saniviri JCM 17471 = DSM 24301</name>
    <dbReference type="NCBI Taxonomy" id="1293598"/>
    <lineage>
        <taxon>Bacteria</taxon>
        <taxon>Bacillati</taxon>
        <taxon>Bacillota</taxon>
        <taxon>Bacilli</taxon>
        <taxon>Lactobacillales</taxon>
        <taxon>Lactobacillaceae</taxon>
        <taxon>Lacticaseibacillus</taxon>
    </lineage>
</organism>
<keyword evidence="1" id="KW-1188">Viral release from host cell</keyword>
<name>A0A0R2MUB3_9LACO</name>
<dbReference type="InterPro" id="IPR027417">
    <property type="entry name" value="P-loop_NTPase"/>
</dbReference>
<reference evidence="3 4" key="1">
    <citation type="journal article" date="2015" name="Genome Announc.">
        <title>Expanding the biotechnology potential of lactobacilli through comparative genomics of 213 strains and associated genera.</title>
        <authorList>
            <person name="Sun Z."/>
            <person name="Harris H.M."/>
            <person name="McCann A."/>
            <person name="Guo C."/>
            <person name="Argimon S."/>
            <person name="Zhang W."/>
            <person name="Yang X."/>
            <person name="Jeffery I.B."/>
            <person name="Cooney J.C."/>
            <person name="Kagawa T.F."/>
            <person name="Liu W."/>
            <person name="Song Y."/>
            <person name="Salvetti E."/>
            <person name="Wrobel A."/>
            <person name="Rasinkangas P."/>
            <person name="Parkhill J."/>
            <person name="Rea M.C."/>
            <person name="O'Sullivan O."/>
            <person name="Ritari J."/>
            <person name="Douillard F.P."/>
            <person name="Paul Ross R."/>
            <person name="Yang R."/>
            <person name="Briner A.E."/>
            <person name="Felis G.E."/>
            <person name="de Vos W.M."/>
            <person name="Barrangou R."/>
            <person name="Klaenhammer T.R."/>
            <person name="Caufield P.W."/>
            <person name="Cui Y."/>
            <person name="Zhang H."/>
            <person name="O'Toole P.W."/>
        </authorList>
    </citation>
    <scope>NUCLEOTIDE SEQUENCE [LARGE SCALE GENOMIC DNA]</scope>
    <source>
        <strain evidence="3 4">DSM 24301</strain>
    </source>
</reference>
<dbReference type="Pfam" id="PF17289">
    <property type="entry name" value="Terminase_6C"/>
    <property type="match status" value="1"/>
</dbReference>
<dbReference type="InterPro" id="IPR052380">
    <property type="entry name" value="Viral_DNA_packaging_terminase"/>
</dbReference>
<dbReference type="Gene3D" id="3.40.50.300">
    <property type="entry name" value="P-loop containing nucleotide triphosphate hydrolases"/>
    <property type="match status" value="1"/>
</dbReference>
<accession>A0A0R2MUB3</accession>
<dbReference type="STRING" id="1293598.IV56_GL002078"/>
<proteinExistence type="predicted"/>
<dbReference type="RefSeq" id="WP_056993200.1">
    <property type="nucleotide sequence ID" value="NZ_JQCE01000058.1"/>
</dbReference>
<dbReference type="Proteomes" id="UP000050969">
    <property type="component" value="Unassembled WGS sequence"/>
</dbReference>
<dbReference type="Pfam" id="PF03237">
    <property type="entry name" value="Terminase_6N"/>
    <property type="match status" value="1"/>
</dbReference>
<dbReference type="PATRIC" id="fig|1293598.4.peg.2169"/>
<comment type="caution">
    <text evidence="3">The sequence shown here is derived from an EMBL/GenBank/DDBJ whole genome shotgun (WGS) entry which is preliminary data.</text>
</comment>
<dbReference type="InterPro" id="IPR006437">
    <property type="entry name" value="Phage_terminase_lsu"/>
</dbReference>
<dbReference type="EMBL" id="JQCE01000058">
    <property type="protein sequence ID" value="KRO15888.1"/>
    <property type="molecule type" value="Genomic_DNA"/>
</dbReference>
<evidence type="ECO:0000256" key="1">
    <source>
        <dbReference type="ARBA" id="ARBA00022612"/>
    </source>
</evidence>
<evidence type="ECO:0000313" key="4">
    <source>
        <dbReference type="Proteomes" id="UP000050969"/>
    </source>
</evidence>
<dbReference type="PANTHER" id="PTHR39184:SF1">
    <property type="entry name" value="PBSX PHAGE TERMINASE LARGE SUBUNIT"/>
    <property type="match status" value="1"/>
</dbReference>
<keyword evidence="4" id="KW-1185">Reference proteome</keyword>